<dbReference type="AlphaFoldDB" id="A0A037ZNX4"/>
<proteinExistence type="predicted"/>
<feature type="domain" description="Hda lid" evidence="1">
    <location>
        <begin position="162"/>
        <end position="216"/>
    </location>
</feature>
<comment type="caution">
    <text evidence="2">The sequence shown here is derived from an EMBL/GenBank/DDBJ whole genome shotgun (WGS) entry which is preliminary data.</text>
</comment>
<name>A0A037ZNX4_9RHOB</name>
<dbReference type="PANTHER" id="PTHR30050">
    <property type="entry name" value="CHROMOSOMAL REPLICATION INITIATOR PROTEIN DNAA"/>
    <property type="match status" value="1"/>
</dbReference>
<dbReference type="RefSeq" id="WP_035256606.1">
    <property type="nucleotide sequence ID" value="NZ_JFKE01000002.1"/>
</dbReference>
<dbReference type="STRING" id="1454373.ACMU_06095"/>
<organism evidence="2 3">
    <name type="scientific">Actibacterium mucosum KCTC 23349</name>
    <dbReference type="NCBI Taxonomy" id="1454373"/>
    <lineage>
        <taxon>Bacteria</taxon>
        <taxon>Pseudomonadati</taxon>
        <taxon>Pseudomonadota</taxon>
        <taxon>Alphaproteobacteria</taxon>
        <taxon>Rhodobacterales</taxon>
        <taxon>Roseobacteraceae</taxon>
        <taxon>Actibacterium</taxon>
    </lineage>
</organism>
<gene>
    <name evidence="2" type="ORF">ACMU_06095</name>
</gene>
<evidence type="ECO:0000259" key="1">
    <source>
        <dbReference type="Pfam" id="PF22688"/>
    </source>
</evidence>
<accession>A0A037ZNX4</accession>
<keyword evidence="3" id="KW-1185">Reference proteome</keyword>
<protein>
    <submittedName>
        <fullName evidence="2">Chromosomal replication initiator protein DnaA</fullName>
    </submittedName>
</protein>
<sequence length="229" mass="24541">MTGQQLPLNLPHRTALERGDFFVAAPNAVAVAQIDAWPDWPQRKLLLLGPVGAGKTHLAHVWAAQTGALVFDANMLAQADIDGLAQCGAVVVEDCDALAGNQPCEEQLFHLHNLLLAEGGSLLMTGRNAPKLWPFVLPDLASRIQGTAAVTLQAPDDTLLAEVLKKLLADRQLTVADGLIPYLLGRMERSFAAAQWVVDALDRQALAENRKVTTRLAAQILDNPKGSAP</sequence>
<dbReference type="SUPFAM" id="SSF52540">
    <property type="entry name" value="P-loop containing nucleoside triphosphate hydrolases"/>
    <property type="match status" value="1"/>
</dbReference>
<dbReference type="EMBL" id="JFKE01000002">
    <property type="protein sequence ID" value="KAJ56511.1"/>
    <property type="molecule type" value="Genomic_DNA"/>
</dbReference>
<dbReference type="InterPro" id="IPR055199">
    <property type="entry name" value="Hda_lid"/>
</dbReference>
<dbReference type="Proteomes" id="UP000026249">
    <property type="component" value="Unassembled WGS sequence"/>
</dbReference>
<dbReference type="GO" id="GO:0006270">
    <property type="term" value="P:DNA replication initiation"/>
    <property type="evidence" value="ECO:0007669"/>
    <property type="project" value="TreeGrafter"/>
</dbReference>
<dbReference type="GO" id="GO:0003688">
    <property type="term" value="F:DNA replication origin binding"/>
    <property type="evidence" value="ECO:0007669"/>
    <property type="project" value="TreeGrafter"/>
</dbReference>
<dbReference type="Gene3D" id="3.40.50.300">
    <property type="entry name" value="P-loop containing nucleotide triphosphate hydrolases"/>
    <property type="match status" value="1"/>
</dbReference>
<dbReference type="GO" id="GO:0005886">
    <property type="term" value="C:plasma membrane"/>
    <property type="evidence" value="ECO:0007669"/>
    <property type="project" value="TreeGrafter"/>
</dbReference>
<dbReference type="Gene3D" id="1.10.8.60">
    <property type="match status" value="1"/>
</dbReference>
<dbReference type="OrthoDB" id="7390113at2"/>
<evidence type="ECO:0000313" key="3">
    <source>
        <dbReference type="Proteomes" id="UP000026249"/>
    </source>
</evidence>
<reference evidence="2 3" key="1">
    <citation type="submission" date="2014-03" db="EMBL/GenBank/DDBJ databases">
        <title>Draft Genome Sequence of Actibacterium mucosum KCTC 23349, a Marine Alphaproteobacterium with Complex Ionic Requirements Isolated from Mediterranean Seawater at Malvarrosa Beach, Valencia, Spain.</title>
        <authorList>
            <person name="Arahal D.R."/>
            <person name="Shao Z."/>
            <person name="Lai Q."/>
            <person name="Pujalte M.J."/>
        </authorList>
    </citation>
    <scope>NUCLEOTIDE SEQUENCE [LARGE SCALE GENOMIC DNA]</scope>
    <source>
        <strain evidence="2 3">KCTC 23349</strain>
    </source>
</reference>
<dbReference type="PANTHER" id="PTHR30050:SF5">
    <property type="entry name" value="DNAA REGULATORY INACTIVATOR HDA"/>
    <property type="match status" value="1"/>
</dbReference>
<dbReference type="InterPro" id="IPR027417">
    <property type="entry name" value="P-loop_NTPase"/>
</dbReference>
<evidence type="ECO:0000313" key="2">
    <source>
        <dbReference type="EMBL" id="KAJ56511.1"/>
    </source>
</evidence>
<dbReference type="Pfam" id="PF22688">
    <property type="entry name" value="Hda_lid"/>
    <property type="match status" value="1"/>
</dbReference>